<organism evidence="1 2">
    <name type="scientific">Elysia marginata</name>
    <dbReference type="NCBI Taxonomy" id="1093978"/>
    <lineage>
        <taxon>Eukaryota</taxon>
        <taxon>Metazoa</taxon>
        <taxon>Spiralia</taxon>
        <taxon>Lophotrochozoa</taxon>
        <taxon>Mollusca</taxon>
        <taxon>Gastropoda</taxon>
        <taxon>Heterobranchia</taxon>
        <taxon>Euthyneura</taxon>
        <taxon>Panpulmonata</taxon>
        <taxon>Sacoglossa</taxon>
        <taxon>Placobranchoidea</taxon>
        <taxon>Plakobranchidae</taxon>
        <taxon>Elysia</taxon>
    </lineage>
</organism>
<dbReference type="GO" id="GO:0003964">
    <property type="term" value="F:RNA-directed DNA polymerase activity"/>
    <property type="evidence" value="ECO:0007669"/>
    <property type="project" value="UniProtKB-KW"/>
</dbReference>
<accession>A0AAV4EJI2</accession>
<evidence type="ECO:0000313" key="2">
    <source>
        <dbReference type="Proteomes" id="UP000762676"/>
    </source>
</evidence>
<keyword evidence="1" id="KW-0808">Transferase</keyword>
<dbReference type="AlphaFoldDB" id="A0AAV4EJI2"/>
<keyword evidence="2" id="KW-1185">Reference proteome</keyword>
<dbReference type="EMBL" id="BMAT01010781">
    <property type="protein sequence ID" value="GFR60641.1"/>
    <property type="molecule type" value="Genomic_DNA"/>
</dbReference>
<gene>
    <name evidence="1" type="ORF">ElyMa_005412500</name>
</gene>
<proteinExistence type="predicted"/>
<keyword evidence="1" id="KW-0548">Nucleotidyltransferase</keyword>
<evidence type="ECO:0000313" key="1">
    <source>
        <dbReference type="EMBL" id="GFR60641.1"/>
    </source>
</evidence>
<name>A0AAV4EJI2_9GAST</name>
<sequence>MERIVSTRMTWDLEKNNILIEEQAGLRRGRCIEDHITLIAQDIENGFQEKRHTVAVWIDMEKAFDRVWRDRLSLKLMARLYVQTCLIAFRDTWLANRM</sequence>
<comment type="caution">
    <text evidence="1">The sequence shown here is derived from an EMBL/GenBank/DDBJ whole genome shotgun (WGS) entry which is preliminary data.</text>
</comment>
<dbReference type="Proteomes" id="UP000762676">
    <property type="component" value="Unassembled WGS sequence"/>
</dbReference>
<protein>
    <submittedName>
        <fullName evidence="1">RNA-directed DNA polymerase from</fullName>
    </submittedName>
</protein>
<reference evidence="1 2" key="1">
    <citation type="journal article" date="2021" name="Elife">
        <title>Chloroplast acquisition without the gene transfer in kleptoplastic sea slugs, Plakobranchus ocellatus.</title>
        <authorList>
            <person name="Maeda T."/>
            <person name="Takahashi S."/>
            <person name="Yoshida T."/>
            <person name="Shimamura S."/>
            <person name="Takaki Y."/>
            <person name="Nagai Y."/>
            <person name="Toyoda A."/>
            <person name="Suzuki Y."/>
            <person name="Arimoto A."/>
            <person name="Ishii H."/>
            <person name="Satoh N."/>
            <person name="Nishiyama T."/>
            <person name="Hasebe M."/>
            <person name="Maruyama T."/>
            <person name="Minagawa J."/>
            <person name="Obokata J."/>
            <person name="Shigenobu S."/>
        </authorList>
    </citation>
    <scope>NUCLEOTIDE SEQUENCE [LARGE SCALE GENOMIC DNA]</scope>
</reference>
<keyword evidence="1" id="KW-0695">RNA-directed DNA polymerase</keyword>